<accession>A0ABQ2DGQ2</accession>
<feature type="coiled-coil region" evidence="1">
    <location>
        <begin position="89"/>
        <end position="140"/>
    </location>
</feature>
<evidence type="ECO:0000256" key="2">
    <source>
        <dbReference type="SAM" id="Phobius"/>
    </source>
</evidence>
<keyword evidence="2" id="KW-1133">Transmembrane helix</keyword>
<gene>
    <name evidence="3" type="ORF">GCM10008938_48460</name>
</gene>
<keyword evidence="4" id="KW-1185">Reference proteome</keyword>
<evidence type="ECO:0000313" key="4">
    <source>
        <dbReference type="Proteomes" id="UP000632222"/>
    </source>
</evidence>
<name>A0ABQ2DGQ2_9DEIO</name>
<dbReference type="RefSeq" id="WP_189008409.1">
    <property type="nucleotide sequence ID" value="NZ_BMOD01000036.1"/>
</dbReference>
<comment type="caution">
    <text evidence="3">The sequence shown here is derived from an EMBL/GenBank/DDBJ whole genome shotgun (WGS) entry which is preliminary data.</text>
</comment>
<reference evidence="4" key="1">
    <citation type="journal article" date="2019" name="Int. J. Syst. Evol. Microbiol.">
        <title>The Global Catalogue of Microorganisms (GCM) 10K type strain sequencing project: providing services to taxonomists for standard genome sequencing and annotation.</title>
        <authorList>
            <consortium name="The Broad Institute Genomics Platform"/>
            <consortium name="The Broad Institute Genome Sequencing Center for Infectious Disease"/>
            <person name="Wu L."/>
            <person name="Ma J."/>
        </authorList>
    </citation>
    <scope>NUCLEOTIDE SEQUENCE [LARGE SCALE GENOMIC DNA]</scope>
    <source>
        <strain evidence="4">JCM 14370</strain>
    </source>
</reference>
<keyword evidence="2" id="KW-0812">Transmembrane</keyword>
<organism evidence="3 4">
    <name type="scientific">Deinococcus roseus</name>
    <dbReference type="NCBI Taxonomy" id="392414"/>
    <lineage>
        <taxon>Bacteria</taxon>
        <taxon>Thermotogati</taxon>
        <taxon>Deinococcota</taxon>
        <taxon>Deinococci</taxon>
        <taxon>Deinococcales</taxon>
        <taxon>Deinococcaceae</taxon>
        <taxon>Deinococcus</taxon>
    </lineage>
</organism>
<evidence type="ECO:0000313" key="3">
    <source>
        <dbReference type="EMBL" id="GGJ56618.1"/>
    </source>
</evidence>
<feature type="transmembrane region" description="Helical" evidence="2">
    <location>
        <begin position="6"/>
        <end position="28"/>
    </location>
</feature>
<dbReference type="Proteomes" id="UP000632222">
    <property type="component" value="Unassembled WGS sequence"/>
</dbReference>
<evidence type="ECO:0000256" key="1">
    <source>
        <dbReference type="SAM" id="Coils"/>
    </source>
</evidence>
<protein>
    <submittedName>
        <fullName evidence="3">Uncharacterized protein</fullName>
    </submittedName>
</protein>
<proteinExistence type="predicted"/>
<sequence length="274" mass="29025">MGKNDTTMTILLTLSGVAALGGVGFLAYKALHKPAGSPAGVQVSPAGNVATSPTAGAPGSASNPIMTANPGFSNPAQGSYTLSDKPADIQAEILRKIQEQNEREALQRKNDKIFELKQQLNQCQNELKRLIDQCNNIDGQSVPQELVEAIKSRHVSDCEANTTWIFRPACGTKRDLSEGYDKILDDEWRKRKADLKRPLLTKMSELDSLQMNLIGNLKALGVDIPKVNPVPGGEGTSAATSAAGSTSSSGLLSQFLNGGGSYSLTGGKPPVYLS</sequence>
<keyword evidence="2" id="KW-0472">Membrane</keyword>
<keyword evidence="1" id="KW-0175">Coiled coil</keyword>
<dbReference type="EMBL" id="BMOD01000036">
    <property type="protein sequence ID" value="GGJ56618.1"/>
    <property type="molecule type" value="Genomic_DNA"/>
</dbReference>